<evidence type="ECO:0000256" key="2">
    <source>
        <dbReference type="ARBA" id="ARBA00022692"/>
    </source>
</evidence>
<protein>
    <submittedName>
        <fullName evidence="9">Sterol desaturase family protein</fullName>
    </submittedName>
</protein>
<evidence type="ECO:0000256" key="1">
    <source>
        <dbReference type="ARBA" id="ARBA00004127"/>
    </source>
</evidence>
<dbReference type="Pfam" id="PF04116">
    <property type="entry name" value="FA_hydroxylase"/>
    <property type="match status" value="1"/>
</dbReference>
<evidence type="ECO:0000313" key="10">
    <source>
        <dbReference type="Proteomes" id="UP000325291"/>
    </source>
</evidence>
<dbReference type="GO" id="GO:0008610">
    <property type="term" value="P:lipid biosynthetic process"/>
    <property type="evidence" value="ECO:0007669"/>
    <property type="project" value="InterPro"/>
</dbReference>
<evidence type="ECO:0000259" key="8">
    <source>
        <dbReference type="Pfam" id="PF04116"/>
    </source>
</evidence>
<dbReference type="InterPro" id="IPR051689">
    <property type="entry name" value="Sterol_desaturase/TMEM195"/>
</dbReference>
<evidence type="ECO:0000256" key="5">
    <source>
        <dbReference type="ARBA" id="ARBA00023098"/>
    </source>
</evidence>
<dbReference type="Proteomes" id="UP000325291">
    <property type="component" value="Unassembled WGS sequence"/>
</dbReference>
<name>A0A5A9ZCR2_9RHOB</name>
<keyword evidence="6 7" id="KW-0472">Membrane</keyword>
<feature type="transmembrane region" description="Helical" evidence="7">
    <location>
        <begin position="56"/>
        <end position="77"/>
    </location>
</feature>
<accession>A0A5A9ZCR2</accession>
<dbReference type="PANTHER" id="PTHR21624:SF1">
    <property type="entry name" value="ALKYLGLYCEROL MONOOXYGENASE"/>
    <property type="match status" value="1"/>
</dbReference>
<evidence type="ECO:0000256" key="7">
    <source>
        <dbReference type="SAM" id="Phobius"/>
    </source>
</evidence>
<keyword evidence="10" id="KW-1185">Reference proteome</keyword>
<dbReference type="GO" id="GO:0050479">
    <property type="term" value="F:glyceryl-ether monooxygenase activity"/>
    <property type="evidence" value="ECO:0007669"/>
    <property type="project" value="TreeGrafter"/>
</dbReference>
<sequence>MDWLTVFLLQSWDAVLTAGSGMLAPAVFFLCLGYLVKRKTLFEDIHRALPETGLNIQIMLFNLVFTLPVIVLASTFLSNFWHSTGLVLYSPSDWNGFPVWGVFLIALVVGDFVGYWRHRFEHNSFLWPSHAVHHSDTEMTWLSLERFHPINRLTTFAIDSSALLILGLPPYAVVANSLVRHYYGFFIHADLPWTYGKWNILFVSPAMHRWHHSANEEAYGRNFATIFGLWDWAFGTHYVPGPCDSPLGVVTDEIDRTLWSQFSYTFRPKAYEKLFRRRLDKDVIPNE</sequence>
<dbReference type="GO" id="GO:0006643">
    <property type="term" value="P:membrane lipid metabolic process"/>
    <property type="evidence" value="ECO:0007669"/>
    <property type="project" value="TreeGrafter"/>
</dbReference>
<keyword evidence="3 7" id="KW-1133">Transmembrane helix</keyword>
<evidence type="ECO:0000256" key="6">
    <source>
        <dbReference type="ARBA" id="ARBA00023136"/>
    </source>
</evidence>
<dbReference type="AlphaFoldDB" id="A0A5A9ZCR2"/>
<feature type="domain" description="Fatty acid hydroxylase" evidence="8">
    <location>
        <begin position="103"/>
        <end position="236"/>
    </location>
</feature>
<keyword evidence="5" id="KW-0443">Lipid metabolism</keyword>
<dbReference type="RefSeq" id="WP_111368291.1">
    <property type="nucleotide sequence ID" value="NZ_JASHJG010000006.1"/>
</dbReference>
<dbReference type="EMBL" id="VINQ01000007">
    <property type="protein sequence ID" value="KAA0914941.1"/>
    <property type="molecule type" value="Genomic_DNA"/>
</dbReference>
<evidence type="ECO:0000256" key="3">
    <source>
        <dbReference type="ARBA" id="ARBA00022989"/>
    </source>
</evidence>
<evidence type="ECO:0000256" key="4">
    <source>
        <dbReference type="ARBA" id="ARBA00023002"/>
    </source>
</evidence>
<reference evidence="9 10" key="1">
    <citation type="submission" date="2019-07" db="EMBL/GenBank/DDBJ databases">
        <title>Aquicoccus porphyridii gen. nov., sp. nov., isolated from a small marine red alga, Porphyridium marinum.</title>
        <authorList>
            <person name="Liu L."/>
        </authorList>
    </citation>
    <scope>NUCLEOTIDE SEQUENCE [LARGE SCALE GENOMIC DNA]</scope>
    <source>
        <strain evidence="9 10">L1 8-17</strain>
    </source>
</reference>
<feature type="transmembrane region" description="Helical" evidence="7">
    <location>
        <begin position="97"/>
        <end position="116"/>
    </location>
</feature>
<dbReference type="InterPro" id="IPR006694">
    <property type="entry name" value="Fatty_acid_hydroxylase"/>
</dbReference>
<gene>
    <name evidence="9" type="ORF">FLO80_11260</name>
</gene>
<dbReference type="PANTHER" id="PTHR21624">
    <property type="entry name" value="STEROL DESATURASE-RELATED PROTEIN"/>
    <property type="match status" value="1"/>
</dbReference>
<organism evidence="9 10">
    <name type="scientific">Aquicoccus porphyridii</name>
    <dbReference type="NCBI Taxonomy" id="1852029"/>
    <lineage>
        <taxon>Bacteria</taxon>
        <taxon>Pseudomonadati</taxon>
        <taxon>Pseudomonadota</taxon>
        <taxon>Alphaproteobacteria</taxon>
        <taxon>Rhodobacterales</taxon>
        <taxon>Paracoccaceae</taxon>
        <taxon>Aquicoccus</taxon>
    </lineage>
</organism>
<comment type="caution">
    <text evidence="9">The sequence shown here is derived from an EMBL/GenBank/DDBJ whole genome shotgun (WGS) entry which is preliminary data.</text>
</comment>
<feature type="transmembrane region" description="Helical" evidence="7">
    <location>
        <begin position="12"/>
        <end position="36"/>
    </location>
</feature>
<keyword evidence="4" id="KW-0560">Oxidoreductase</keyword>
<dbReference type="GO" id="GO:0012505">
    <property type="term" value="C:endomembrane system"/>
    <property type="evidence" value="ECO:0007669"/>
    <property type="project" value="UniProtKB-SubCell"/>
</dbReference>
<comment type="subcellular location">
    <subcellularLocation>
        <location evidence="1">Endomembrane system</location>
        <topology evidence="1">Multi-pass membrane protein</topology>
    </subcellularLocation>
</comment>
<dbReference type="GO" id="GO:0005506">
    <property type="term" value="F:iron ion binding"/>
    <property type="evidence" value="ECO:0007669"/>
    <property type="project" value="InterPro"/>
</dbReference>
<proteinExistence type="predicted"/>
<keyword evidence="2 7" id="KW-0812">Transmembrane</keyword>
<evidence type="ECO:0000313" key="9">
    <source>
        <dbReference type="EMBL" id="KAA0914941.1"/>
    </source>
</evidence>
<dbReference type="GO" id="GO:0016020">
    <property type="term" value="C:membrane"/>
    <property type="evidence" value="ECO:0007669"/>
    <property type="project" value="GOC"/>
</dbReference>